<dbReference type="Gene3D" id="1.25.40.20">
    <property type="entry name" value="Ankyrin repeat-containing domain"/>
    <property type="match status" value="1"/>
</dbReference>
<dbReference type="PANTHER" id="PTHR12447:SF31">
    <property type="entry name" value="LD31969P"/>
    <property type="match status" value="1"/>
</dbReference>
<dbReference type="PANTHER" id="PTHR12447">
    <property type="entry name" value="ANKYRIN REPEAT DOMAIN-CONTAINING PROTEIN 13"/>
    <property type="match status" value="1"/>
</dbReference>
<name>A0A0C2D1H7_9BILA</name>
<evidence type="ECO:0000256" key="1">
    <source>
        <dbReference type="PROSITE-ProRule" id="PRU00023"/>
    </source>
</evidence>
<evidence type="ECO:0000313" key="3">
    <source>
        <dbReference type="Proteomes" id="UP000054047"/>
    </source>
</evidence>
<proteinExistence type="predicted"/>
<dbReference type="InterPro" id="IPR021832">
    <property type="entry name" value="ANKRD13"/>
</dbReference>
<dbReference type="EMBL" id="KN728805">
    <property type="protein sequence ID" value="KIH63218.1"/>
    <property type="molecule type" value="Genomic_DNA"/>
</dbReference>
<dbReference type="GO" id="GO:0005737">
    <property type="term" value="C:cytoplasm"/>
    <property type="evidence" value="ECO:0007669"/>
    <property type="project" value="TreeGrafter"/>
</dbReference>
<gene>
    <name evidence="2" type="ORF">ANCDUO_06483</name>
</gene>
<organism evidence="2 3">
    <name type="scientific">Ancylostoma duodenale</name>
    <dbReference type="NCBI Taxonomy" id="51022"/>
    <lineage>
        <taxon>Eukaryota</taxon>
        <taxon>Metazoa</taxon>
        <taxon>Ecdysozoa</taxon>
        <taxon>Nematoda</taxon>
        <taxon>Chromadorea</taxon>
        <taxon>Rhabditida</taxon>
        <taxon>Rhabditina</taxon>
        <taxon>Rhabditomorpha</taxon>
        <taxon>Strongyloidea</taxon>
        <taxon>Ancylostomatidae</taxon>
        <taxon>Ancylostomatinae</taxon>
        <taxon>Ancylostoma</taxon>
    </lineage>
</organism>
<dbReference type="Pfam" id="PF12796">
    <property type="entry name" value="Ank_2"/>
    <property type="match status" value="1"/>
</dbReference>
<keyword evidence="3" id="KW-1185">Reference proteome</keyword>
<keyword evidence="1" id="KW-0040">ANK repeat</keyword>
<dbReference type="SUPFAM" id="SSF48403">
    <property type="entry name" value="Ankyrin repeat"/>
    <property type="match status" value="1"/>
</dbReference>
<dbReference type="AlphaFoldDB" id="A0A0C2D1H7"/>
<protein>
    <submittedName>
        <fullName evidence="2">Ankyrin repeat protein</fullName>
    </submittedName>
</protein>
<reference evidence="2 3" key="1">
    <citation type="submission" date="2013-12" db="EMBL/GenBank/DDBJ databases">
        <title>Draft genome of the parsitic nematode Ancylostoma duodenale.</title>
        <authorList>
            <person name="Mitreva M."/>
        </authorList>
    </citation>
    <scope>NUCLEOTIDE SEQUENCE [LARGE SCALE GENOMIC DNA]</scope>
    <source>
        <strain evidence="2 3">Zhejiang</strain>
    </source>
</reference>
<evidence type="ECO:0000313" key="2">
    <source>
        <dbReference type="EMBL" id="KIH63218.1"/>
    </source>
</evidence>
<accession>A0A0C2D1H7</accession>
<feature type="repeat" description="ANK" evidence="1">
    <location>
        <begin position="13"/>
        <end position="45"/>
    </location>
</feature>
<dbReference type="Proteomes" id="UP000054047">
    <property type="component" value="Unassembled WGS sequence"/>
</dbReference>
<sequence length="116" mass="12948">MDLVAPELRQSIFSLTPLMLAVTMGHKACAYELLKRGADADAQNKGMWSVSHEAISYGDPEMVKTVIMHRDHQRSVRGAHSMKASLKTLEVSAVWRLNNTTYKCFHFFFSATATTG</sequence>
<dbReference type="InterPro" id="IPR002110">
    <property type="entry name" value="Ankyrin_rpt"/>
</dbReference>
<dbReference type="InterPro" id="IPR036770">
    <property type="entry name" value="Ankyrin_rpt-contain_sf"/>
</dbReference>
<dbReference type="OrthoDB" id="1585644at2759"/>
<dbReference type="PROSITE" id="PS50088">
    <property type="entry name" value="ANK_REPEAT"/>
    <property type="match status" value="1"/>
</dbReference>
<dbReference type="PROSITE" id="PS50297">
    <property type="entry name" value="ANK_REP_REGION"/>
    <property type="match status" value="1"/>
</dbReference>